<dbReference type="Proteomes" id="UP000030014">
    <property type="component" value="Unassembled WGS sequence"/>
</dbReference>
<comment type="caution">
    <text evidence="2">The sequence shown here is derived from an EMBL/GenBank/DDBJ whole genome shotgun (WGS) entry which is preliminary data.</text>
</comment>
<organism evidence="2 3">
    <name type="scientific">Clostridium botulinum C/D str. DC5</name>
    <dbReference type="NCBI Taxonomy" id="1443128"/>
    <lineage>
        <taxon>Bacteria</taxon>
        <taxon>Bacillati</taxon>
        <taxon>Bacillota</taxon>
        <taxon>Clostridia</taxon>
        <taxon>Eubacteriales</taxon>
        <taxon>Clostridiaceae</taxon>
        <taxon>Clostridium</taxon>
    </lineage>
</organism>
<reference evidence="2 3" key="1">
    <citation type="submission" date="2014-01" db="EMBL/GenBank/DDBJ databases">
        <title>Plasmidome dynamics in the species complex Clostridium novyi sensu lato converts strains of independent lineages into distinctly different pathogens.</title>
        <authorList>
            <person name="Skarin H."/>
            <person name="Segerman B."/>
        </authorList>
    </citation>
    <scope>NUCLEOTIDE SEQUENCE [LARGE SCALE GENOMIC DNA]</scope>
    <source>
        <strain evidence="2 3">DC5</strain>
    </source>
</reference>
<dbReference type="AlphaFoldDB" id="A0A0A0IJ94"/>
<dbReference type="InterPro" id="IPR013557">
    <property type="entry name" value="AntA/B_antirep"/>
</dbReference>
<feature type="domain" description="AntA/AntB antirepressor" evidence="1">
    <location>
        <begin position="53"/>
        <end position="123"/>
    </location>
</feature>
<dbReference type="Pfam" id="PF08346">
    <property type="entry name" value="AntA"/>
    <property type="match status" value="1"/>
</dbReference>
<protein>
    <recommendedName>
        <fullName evidence="1">AntA/AntB antirepressor domain-containing protein</fullName>
    </recommendedName>
</protein>
<name>A0A0A0IJ94_CLOBO</name>
<proteinExistence type="predicted"/>
<evidence type="ECO:0000313" key="2">
    <source>
        <dbReference type="EMBL" id="KGN01550.1"/>
    </source>
</evidence>
<sequence length="272" mass="32165">MKTVKINELKVKVFTKEDLKEKIKFTDDEVKLIMKYQKTFPELLQDDIEGFVINGRALWEQLDKPYTQFNKWIDKKVVRYYEENIDFAKMEQFVHVENSNLKRPQSDYYLTLECAKNVAMSEHTPKGRLTRTYFILMEKALRKMDKWVVIREPEKEGYKELCRCLQLVYMKNNNYKKPNSALFYTEADMINEALLGKKAKEIRKILGAKDNQTREHLDCEVNQALYELQILDSNLVTGGAEFLLRQKLIKNACETRYKNLCLAITKETQIAC</sequence>
<evidence type="ECO:0000259" key="1">
    <source>
        <dbReference type="Pfam" id="PF08346"/>
    </source>
</evidence>
<dbReference type="EMBL" id="JDRY01000006">
    <property type="protein sequence ID" value="KGN01550.1"/>
    <property type="molecule type" value="Genomic_DNA"/>
</dbReference>
<dbReference type="RefSeq" id="WP_039258977.1">
    <property type="nucleotide sequence ID" value="NZ_JDRY01000006.1"/>
</dbReference>
<accession>A0A0A0IJ94</accession>
<evidence type="ECO:0000313" key="3">
    <source>
        <dbReference type="Proteomes" id="UP000030014"/>
    </source>
</evidence>
<gene>
    <name evidence="2" type="ORF">Z955_01125</name>
</gene>